<sequence length="112" mass="13244">MIYQQNVVEIVAVTSLHSAKIFLYIPIKRSDRISVEKRRWSRTKKLHLCLHTWHNKRTSERPIEVLYLISSSERSGALAVLDILCRKMDYIEKLPNGNILSEYQDTIFRIRT</sequence>
<name>A0A183I3D5_9BILA</name>
<dbReference type="STRING" id="387005.A0A183I3D5"/>
<proteinExistence type="predicted"/>
<evidence type="ECO:0000313" key="3">
    <source>
        <dbReference type="WBParaSite" id="OFLC_0001425501-mRNA-1"/>
    </source>
</evidence>
<organism evidence="3">
    <name type="scientific">Onchocerca flexuosa</name>
    <dbReference type="NCBI Taxonomy" id="387005"/>
    <lineage>
        <taxon>Eukaryota</taxon>
        <taxon>Metazoa</taxon>
        <taxon>Ecdysozoa</taxon>
        <taxon>Nematoda</taxon>
        <taxon>Chromadorea</taxon>
        <taxon>Rhabditida</taxon>
        <taxon>Spirurina</taxon>
        <taxon>Spiruromorpha</taxon>
        <taxon>Filarioidea</taxon>
        <taxon>Onchocercidae</taxon>
        <taxon>Onchocerca</taxon>
    </lineage>
</organism>
<protein>
    <submittedName>
        <fullName evidence="1 3">Uncharacterized protein</fullName>
    </submittedName>
</protein>
<accession>A0A183I3D5</accession>
<dbReference type="WBParaSite" id="OFLC_0001425501-mRNA-1">
    <property type="protein sequence ID" value="OFLC_0001425501-mRNA-1"/>
    <property type="gene ID" value="OFLC_0001425501"/>
</dbReference>
<reference evidence="3" key="1">
    <citation type="submission" date="2016-06" db="UniProtKB">
        <authorList>
            <consortium name="WormBaseParasite"/>
        </authorList>
    </citation>
    <scope>IDENTIFICATION</scope>
</reference>
<evidence type="ECO:0000313" key="1">
    <source>
        <dbReference type="EMBL" id="VDP16174.1"/>
    </source>
</evidence>
<gene>
    <name evidence="1" type="ORF">OFLC_LOCUS14247</name>
</gene>
<evidence type="ECO:0000313" key="2">
    <source>
        <dbReference type="Proteomes" id="UP000267606"/>
    </source>
</evidence>
<reference evidence="1 2" key="2">
    <citation type="submission" date="2018-11" db="EMBL/GenBank/DDBJ databases">
        <authorList>
            <consortium name="Pathogen Informatics"/>
        </authorList>
    </citation>
    <scope>NUCLEOTIDE SEQUENCE [LARGE SCALE GENOMIC DNA]</scope>
</reference>
<keyword evidence="2" id="KW-1185">Reference proteome</keyword>
<dbReference type="AlphaFoldDB" id="A0A183I3D5"/>
<dbReference type="EMBL" id="UZAJ01040709">
    <property type="protein sequence ID" value="VDP16174.1"/>
    <property type="molecule type" value="Genomic_DNA"/>
</dbReference>
<dbReference type="Proteomes" id="UP000267606">
    <property type="component" value="Unassembled WGS sequence"/>
</dbReference>